<name>W2SGW9_NECAM</name>
<dbReference type="EMBL" id="KI669206">
    <property type="protein sequence ID" value="ETN68768.1"/>
    <property type="molecule type" value="Genomic_DNA"/>
</dbReference>
<evidence type="ECO:0000313" key="3">
    <source>
        <dbReference type="Proteomes" id="UP000053676"/>
    </source>
</evidence>
<protein>
    <submittedName>
        <fullName evidence="2">Uncharacterized protein</fullName>
    </submittedName>
</protein>
<dbReference type="OrthoDB" id="10651903at2759"/>
<feature type="compositionally biased region" description="Basic and acidic residues" evidence="1">
    <location>
        <begin position="79"/>
        <end position="89"/>
    </location>
</feature>
<feature type="compositionally biased region" description="Basic and acidic residues" evidence="1">
    <location>
        <begin position="45"/>
        <end position="67"/>
    </location>
</feature>
<keyword evidence="3" id="KW-1185">Reference proteome</keyword>
<accession>W2SGW9</accession>
<dbReference type="Proteomes" id="UP000053676">
    <property type="component" value="Unassembled WGS sequence"/>
</dbReference>
<proteinExistence type="predicted"/>
<feature type="region of interest" description="Disordered" evidence="1">
    <location>
        <begin position="35"/>
        <end position="89"/>
    </location>
</feature>
<evidence type="ECO:0000256" key="1">
    <source>
        <dbReference type="SAM" id="MobiDB-lite"/>
    </source>
</evidence>
<gene>
    <name evidence="2" type="ORF">NECAME_15652</name>
</gene>
<evidence type="ECO:0000313" key="2">
    <source>
        <dbReference type="EMBL" id="ETN68768.1"/>
    </source>
</evidence>
<dbReference type="AlphaFoldDB" id="W2SGW9"/>
<reference evidence="3" key="1">
    <citation type="journal article" date="2014" name="Nat. Genet.">
        <title>Genome of the human hookworm Necator americanus.</title>
        <authorList>
            <person name="Tang Y.T."/>
            <person name="Gao X."/>
            <person name="Rosa B.A."/>
            <person name="Abubucker S."/>
            <person name="Hallsworth-Pepin K."/>
            <person name="Martin J."/>
            <person name="Tyagi R."/>
            <person name="Heizer E."/>
            <person name="Zhang X."/>
            <person name="Bhonagiri-Palsikar V."/>
            <person name="Minx P."/>
            <person name="Warren W.C."/>
            <person name="Wang Q."/>
            <person name="Zhan B."/>
            <person name="Hotez P.J."/>
            <person name="Sternberg P.W."/>
            <person name="Dougall A."/>
            <person name="Gaze S.T."/>
            <person name="Mulvenna J."/>
            <person name="Sotillo J."/>
            <person name="Ranganathan S."/>
            <person name="Rabelo E.M."/>
            <person name="Wilson R.K."/>
            <person name="Felgner P.L."/>
            <person name="Bethony J."/>
            <person name="Hawdon J.M."/>
            <person name="Gasser R.B."/>
            <person name="Loukas A."/>
            <person name="Mitreva M."/>
        </authorList>
    </citation>
    <scope>NUCLEOTIDE SEQUENCE [LARGE SCALE GENOMIC DNA]</scope>
</reference>
<sequence>MWTSLLFCSSRACNALSAQKLYRCQMQAFVDPPARSCGRGRPRIHANDAERQRSHRTAETRNVREARLIANTQRQRGRRQNEDSAERLL</sequence>
<dbReference type="KEGG" id="nai:NECAME_15652"/>
<organism evidence="2 3">
    <name type="scientific">Necator americanus</name>
    <name type="common">Human hookworm</name>
    <dbReference type="NCBI Taxonomy" id="51031"/>
    <lineage>
        <taxon>Eukaryota</taxon>
        <taxon>Metazoa</taxon>
        <taxon>Ecdysozoa</taxon>
        <taxon>Nematoda</taxon>
        <taxon>Chromadorea</taxon>
        <taxon>Rhabditida</taxon>
        <taxon>Rhabditina</taxon>
        <taxon>Rhabditomorpha</taxon>
        <taxon>Strongyloidea</taxon>
        <taxon>Ancylostomatidae</taxon>
        <taxon>Bunostominae</taxon>
        <taxon>Necator</taxon>
    </lineage>
</organism>